<gene>
    <name evidence="2" type="ORF">CJ030_MR1G007509</name>
</gene>
<name>A0A6A1WNI4_9ROSI</name>
<sequence>MAGQLLTSFPSTLALNFNNHTSRPILTLPMEVLHSYPSNGINFASAGSGVLPETNKIEGVMSLELQMRQFRSLAMEGQTDRDLIGNSLLFLEAGSNDIFNYHVTNSSQTPEAYVQAMFTKCKVL</sequence>
<keyword evidence="3" id="KW-1185">Reference proteome</keyword>
<reference evidence="2 3" key="1">
    <citation type="journal article" date="2019" name="Plant Biotechnol. J.">
        <title>The red bayberry genome and genetic basis of sex determination.</title>
        <authorList>
            <person name="Jia H.M."/>
            <person name="Jia H.J."/>
            <person name="Cai Q.L."/>
            <person name="Wang Y."/>
            <person name="Zhao H.B."/>
            <person name="Yang W.F."/>
            <person name="Wang G.Y."/>
            <person name="Li Y.H."/>
            <person name="Zhan D.L."/>
            <person name="Shen Y.T."/>
            <person name="Niu Q.F."/>
            <person name="Chang L."/>
            <person name="Qiu J."/>
            <person name="Zhao L."/>
            <person name="Xie H.B."/>
            <person name="Fu W.Y."/>
            <person name="Jin J."/>
            <person name="Li X.W."/>
            <person name="Jiao Y."/>
            <person name="Zhou C.C."/>
            <person name="Tu T."/>
            <person name="Chai C.Y."/>
            <person name="Gao J.L."/>
            <person name="Fan L.J."/>
            <person name="van de Weg E."/>
            <person name="Wang J.Y."/>
            <person name="Gao Z.S."/>
        </authorList>
    </citation>
    <scope>NUCLEOTIDE SEQUENCE [LARGE SCALE GENOMIC DNA]</scope>
    <source>
        <tissue evidence="2">Leaves</tissue>
    </source>
</reference>
<dbReference type="OrthoDB" id="1600564at2759"/>
<dbReference type="AlphaFoldDB" id="A0A6A1WNI4"/>
<dbReference type="GO" id="GO:0016787">
    <property type="term" value="F:hydrolase activity"/>
    <property type="evidence" value="ECO:0007669"/>
    <property type="project" value="UniProtKB-KW"/>
</dbReference>
<evidence type="ECO:0000313" key="2">
    <source>
        <dbReference type="EMBL" id="KAB1226832.1"/>
    </source>
</evidence>
<dbReference type="Proteomes" id="UP000516437">
    <property type="component" value="Chromosome 1"/>
</dbReference>
<dbReference type="InterPro" id="IPR036514">
    <property type="entry name" value="SGNH_hydro_sf"/>
</dbReference>
<dbReference type="PANTHER" id="PTHR45648:SF141">
    <property type="entry name" value="GDSL ESTERASE_LIPASE 6"/>
    <property type="match status" value="1"/>
</dbReference>
<dbReference type="Gene3D" id="3.40.50.1110">
    <property type="entry name" value="SGNH hydrolase"/>
    <property type="match status" value="1"/>
</dbReference>
<dbReference type="InterPro" id="IPR051058">
    <property type="entry name" value="GDSL_Est/Lipase"/>
</dbReference>
<accession>A0A6A1WNI4</accession>
<proteinExistence type="predicted"/>
<protein>
    <submittedName>
        <fullName evidence="2">GDSL esterase/lipase 6</fullName>
    </submittedName>
</protein>
<comment type="caution">
    <text evidence="2">The sequence shown here is derived from an EMBL/GenBank/DDBJ whole genome shotgun (WGS) entry which is preliminary data.</text>
</comment>
<organism evidence="2 3">
    <name type="scientific">Morella rubra</name>
    <name type="common">Chinese bayberry</name>
    <dbReference type="NCBI Taxonomy" id="262757"/>
    <lineage>
        <taxon>Eukaryota</taxon>
        <taxon>Viridiplantae</taxon>
        <taxon>Streptophyta</taxon>
        <taxon>Embryophyta</taxon>
        <taxon>Tracheophyta</taxon>
        <taxon>Spermatophyta</taxon>
        <taxon>Magnoliopsida</taxon>
        <taxon>eudicotyledons</taxon>
        <taxon>Gunneridae</taxon>
        <taxon>Pentapetalae</taxon>
        <taxon>rosids</taxon>
        <taxon>fabids</taxon>
        <taxon>Fagales</taxon>
        <taxon>Myricaceae</taxon>
        <taxon>Morella</taxon>
    </lineage>
</organism>
<dbReference type="EMBL" id="RXIC02000019">
    <property type="protein sequence ID" value="KAB1226832.1"/>
    <property type="molecule type" value="Genomic_DNA"/>
</dbReference>
<evidence type="ECO:0000256" key="1">
    <source>
        <dbReference type="ARBA" id="ARBA00022801"/>
    </source>
</evidence>
<dbReference type="PANTHER" id="PTHR45648">
    <property type="entry name" value="GDSL LIPASE/ACYLHYDROLASE FAMILY PROTEIN (AFU_ORTHOLOGUE AFUA_4G14700)"/>
    <property type="match status" value="1"/>
</dbReference>
<keyword evidence="1" id="KW-0378">Hydrolase</keyword>
<evidence type="ECO:0000313" key="3">
    <source>
        <dbReference type="Proteomes" id="UP000516437"/>
    </source>
</evidence>